<name>A0AAV9VZB6_9PEZI</name>
<organism evidence="2 3">
    <name type="scientific">Arthrobotrys musiformis</name>
    <dbReference type="NCBI Taxonomy" id="47236"/>
    <lineage>
        <taxon>Eukaryota</taxon>
        <taxon>Fungi</taxon>
        <taxon>Dikarya</taxon>
        <taxon>Ascomycota</taxon>
        <taxon>Pezizomycotina</taxon>
        <taxon>Orbiliomycetes</taxon>
        <taxon>Orbiliales</taxon>
        <taxon>Orbiliaceae</taxon>
        <taxon>Arthrobotrys</taxon>
    </lineage>
</organism>
<dbReference type="EMBL" id="JAVHJL010000008">
    <property type="protein sequence ID" value="KAK6499132.1"/>
    <property type="molecule type" value="Genomic_DNA"/>
</dbReference>
<proteinExistence type="predicted"/>
<feature type="transmembrane region" description="Helical" evidence="1">
    <location>
        <begin position="41"/>
        <end position="63"/>
    </location>
</feature>
<protein>
    <submittedName>
        <fullName evidence="2">Uncharacterized protein</fullName>
    </submittedName>
</protein>
<dbReference type="AlphaFoldDB" id="A0AAV9VZB6"/>
<evidence type="ECO:0000313" key="2">
    <source>
        <dbReference type="EMBL" id="KAK6499132.1"/>
    </source>
</evidence>
<keyword evidence="3" id="KW-1185">Reference proteome</keyword>
<accession>A0AAV9VZB6</accession>
<reference evidence="2 3" key="1">
    <citation type="submission" date="2023-08" db="EMBL/GenBank/DDBJ databases">
        <authorList>
            <person name="Palmer J.M."/>
        </authorList>
    </citation>
    <scope>NUCLEOTIDE SEQUENCE [LARGE SCALE GENOMIC DNA]</scope>
    <source>
        <strain evidence="2 3">TWF481</strain>
    </source>
</reference>
<keyword evidence="1" id="KW-1133">Transmembrane helix</keyword>
<evidence type="ECO:0000256" key="1">
    <source>
        <dbReference type="SAM" id="Phobius"/>
    </source>
</evidence>
<comment type="caution">
    <text evidence="2">The sequence shown here is derived from an EMBL/GenBank/DDBJ whole genome shotgun (WGS) entry which is preliminary data.</text>
</comment>
<keyword evidence="1" id="KW-0812">Transmembrane</keyword>
<dbReference type="Proteomes" id="UP001370758">
    <property type="component" value="Unassembled WGS sequence"/>
</dbReference>
<sequence>MEDLNPGYSAGYFHNVPCTSGNCSSTVAVSVVHLMTFPESMIKYVVAVLYLLWCFGVIFTYVYNVTRSKPLKGKIGTRIKNWIWRKIKAGYFRVKERVKKKIQGDLYIKPDRFEKPDPSPHKIQRKWRQPVDVNQMNRFRRLRRRRVFRQSKFEWYE</sequence>
<keyword evidence="1" id="KW-0472">Membrane</keyword>
<gene>
    <name evidence="2" type="ORF">TWF481_011703</name>
</gene>
<evidence type="ECO:0000313" key="3">
    <source>
        <dbReference type="Proteomes" id="UP001370758"/>
    </source>
</evidence>